<protein>
    <submittedName>
        <fullName evidence="10">Uncharacterized protein LOC110988816</fullName>
    </submittedName>
</protein>
<keyword evidence="3 6" id="KW-0863">Zinc-finger</keyword>
<dbReference type="Pfam" id="PF13613">
    <property type="entry name" value="HTH_Tnp_4"/>
    <property type="match status" value="1"/>
</dbReference>
<evidence type="ECO:0000256" key="5">
    <source>
        <dbReference type="ARBA" id="ARBA00023125"/>
    </source>
</evidence>
<dbReference type="AlphaFoldDB" id="A0A8B7ZUA4"/>
<evidence type="ECO:0000259" key="8">
    <source>
        <dbReference type="PROSITE" id="PS50950"/>
    </source>
</evidence>
<dbReference type="RefSeq" id="XP_022108375.1">
    <property type="nucleotide sequence ID" value="XM_022252683.1"/>
</dbReference>
<keyword evidence="2" id="KW-0479">Metal-binding</keyword>
<dbReference type="InterPro" id="IPR006612">
    <property type="entry name" value="THAP_Znf"/>
</dbReference>
<feature type="domain" description="THAP-type" evidence="8">
    <location>
        <begin position="15"/>
        <end position="100"/>
    </location>
</feature>
<dbReference type="GO" id="GO:0008270">
    <property type="term" value="F:zinc ion binding"/>
    <property type="evidence" value="ECO:0007669"/>
    <property type="project" value="UniProtKB-KW"/>
</dbReference>
<dbReference type="PANTHER" id="PTHR23080:SF143">
    <property type="entry name" value="SI:DKEY-56D12.4"/>
    <property type="match status" value="1"/>
</dbReference>
<dbReference type="PANTHER" id="PTHR23080">
    <property type="entry name" value="THAP DOMAIN PROTEIN"/>
    <property type="match status" value="1"/>
</dbReference>
<dbReference type="GeneID" id="110988816"/>
<feature type="region of interest" description="Disordered" evidence="7">
    <location>
        <begin position="178"/>
        <end position="199"/>
    </location>
</feature>
<dbReference type="PROSITE" id="PS50950">
    <property type="entry name" value="ZF_THAP"/>
    <property type="match status" value="1"/>
</dbReference>
<accession>A0A8B7ZUA4</accession>
<gene>
    <name evidence="10" type="primary">LOC110988816</name>
</gene>
<dbReference type="OrthoDB" id="6620488at2759"/>
<keyword evidence="9" id="KW-1185">Reference proteome</keyword>
<evidence type="ECO:0000313" key="10">
    <source>
        <dbReference type="RefSeq" id="XP_022108375.1"/>
    </source>
</evidence>
<evidence type="ECO:0000256" key="7">
    <source>
        <dbReference type="SAM" id="MobiDB-lite"/>
    </source>
</evidence>
<evidence type="ECO:0000256" key="1">
    <source>
        <dbReference type="ARBA" id="ARBA00001968"/>
    </source>
</evidence>
<dbReference type="KEGG" id="aplc:110988816"/>
<dbReference type="InterPro" id="IPR027805">
    <property type="entry name" value="Transposase_HTH_dom"/>
</dbReference>
<dbReference type="Pfam" id="PF05485">
    <property type="entry name" value="THAP"/>
    <property type="match status" value="1"/>
</dbReference>
<reference evidence="10" key="1">
    <citation type="submission" date="2025-08" db="UniProtKB">
        <authorList>
            <consortium name="RefSeq"/>
        </authorList>
    </citation>
    <scope>IDENTIFICATION</scope>
</reference>
<dbReference type="GO" id="GO:0003677">
    <property type="term" value="F:DNA binding"/>
    <property type="evidence" value="ECO:0007669"/>
    <property type="project" value="UniProtKB-UniRule"/>
</dbReference>
<dbReference type="SUPFAM" id="SSF57716">
    <property type="entry name" value="Glucocorticoid receptor-like (DNA-binding domain)"/>
    <property type="match status" value="1"/>
</dbReference>
<evidence type="ECO:0000256" key="2">
    <source>
        <dbReference type="ARBA" id="ARBA00022723"/>
    </source>
</evidence>
<evidence type="ECO:0000256" key="4">
    <source>
        <dbReference type="ARBA" id="ARBA00022833"/>
    </source>
</evidence>
<keyword evidence="5 6" id="KW-0238">DNA-binding</keyword>
<evidence type="ECO:0000256" key="3">
    <source>
        <dbReference type="ARBA" id="ARBA00022771"/>
    </source>
</evidence>
<dbReference type="InterPro" id="IPR027806">
    <property type="entry name" value="HARBI1_dom"/>
</dbReference>
<feature type="compositionally biased region" description="Basic and acidic residues" evidence="7">
    <location>
        <begin position="180"/>
        <end position="197"/>
    </location>
</feature>
<evidence type="ECO:0000256" key="6">
    <source>
        <dbReference type="PROSITE-ProRule" id="PRU00309"/>
    </source>
</evidence>
<sequence>MADSSSSRSSCSWQIKSKCAMLGCSHNRKTCPSGTFFRFPMKSSKRLQLWTTLSGRLGHHRRDGSLWKPGNSSRMCACHFEDGKKCNDPTLNTGADYTKEVTEYKTQVSAHTPVVSADHCYVSGSLILKKKTRKKRVHRQIQVDFPEQDTCSCPGAHARNVVRTVFCSMTGTEAGTQTSFHKEPCSRHTETRDRRVGPDAMGESLRCTRGFHGFDGSRAGQEKIHDLTGMQPSVFFLLLSLLPAKSKGMSLENCLLLFLMKLRYGLPFTCLGVIFSVFRTTASRAFNFVLENLSRATHDWIIWPSAQTVRSMVPSCFSEYPNVRCIIDCLEFKTERPPSGEGQALMYSHNKGTYTCKVLVGISPHGLISFLSEAFPGGTTDSQVATESGVLDLLEPDDVIIASQAFPEIGAEVPGGEAIVVLPPFTVPQQQFAGEGVQSTGTYKVSPMRVHVERIVHRIRFCNILNAAFPRELLPCVNDIVRICAVLANLQSPQIQK</sequence>
<comment type="cofactor">
    <cofactor evidence="1">
        <name>a divalent metal cation</name>
        <dbReference type="ChEBI" id="CHEBI:60240"/>
    </cofactor>
</comment>
<dbReference type="Pfam" id="PF13359">
    <property type="entry name" value="DDE_Tnp_4"/>
    <property type="match status" value="1"/>
</dbReference>
<dbReference type="OMA" id="CACHFED"/>
<name>A0A8B7ZUA4_ACAPL</name>
<evidence type="ECO:0000313" key="9">
    <source>
        <dbReference type="Proteomes" id="UP000694845"/>
    </source>
</evidence>
<proteinExistence type="predicted"/>
<dbReference type="Proteomes" id="UP000694845">
    <property type="component" value="Unplaced"/>
</dbReference>
<keyword evidence="4" id="KW-0862">Zinc</keyword>
<organism evidence="9 10">
    <name type="scientific">Acanthaster planci</name>
    <name type="common">Crown-of-thorns starfish</name>
    <dbReference type="NCBI Taxonomy" id="133434"/>
    <lineage>
        <taxon>Eukaryota</taxon>
        <taxon>Metazoa</taxon>
        <taxon>Echinodermata</taxon>
        <taxon>Eleutherozoa</taxon>
        <taxon>Asterozoa</taxon>
        <taxon>Asteroidea</taxon>
        <taxon>Valvatacea</taxon>
        <taxon>Valvatida</taxon>
        <taxon>Acanthasteridae</taxon>
        <taxon>Acanthaster</taxon>
    </lineage>
</organism>